<gene>
    <name evidence="2" type="ORF">CQY20_25420</name>
    <name evidence="1" type="ORF">MAGR_54550</name>
</gene>
<dbReference type="AlphaFoldDB" id="A0A2A7MRY6"/>
<proteinExistence type="predicted"/>
<dbReference type="GO" id="GO:0020037">
    <property type="term" value="F:heme binding"/>
    <property type="evidence" value="ECO:0007669"/>
    <property type="project" value="InterPro"/>
</dbReference>
<dbReference type="Proteomes" id="UP000465302">
    <property type="component" value="Unassembled WGS sequence"/>
</dbReference>
<dbReference type="OrthoDB" id="3368165at2"/>
<dbReference type="Proteomes" id="UP000220914">
    <property type="component" value="Unassembled WGS sequence"/>
</dbReference>
<keyword evidence="3" id="KW-1185">Reference proteome</keyword>
<evidence type="ECO:0000313" key="2">
    <source>
        <dbReference type="EMBL" id="PEG34495.1"/>
    </source>
</evidence>
<organism evidence="2 3">
    <name type="scientific">Mycolicibacterium agri</name>
    <name type="common">Mycobacterium agri</name>
    <dbReference type="NCBI Taxonomy" id="36811"/>
    <lineage>
        <taxon>Bacteria</taxon>
        <taxon>Bacillati</taxon>
        <taxon>Actinomycetota</taxon>
        <taxon>Actinomycetes</taxon>
        <taxon>Mycobacteriales</taxon>
        <taxon>Mycobacteriaceae</taxon>
        <taxon>Mycolicibacterium</taxon>
    </lineage>
</organism>
<name>A0A2A7MRY6_MYCAG</name>
<reference evidence="1 4" key="2">
    <citation type="journal article" date="2019" name="Emerg. Microbes Infect.">
        <title>Comprehensive subspecies identification of 175 nontuberculous mycobacteria species based on 7547 genomic profiles.</title>
        <authorList>
            <person name="Matsumoto Y."/>
            <person name="Kinjo T."/>
            <person name="Motooka D."/>
            <person name="Nabeya D."/>
            <person name="Jung N."/>
            <person name="Uechi K."/>
            <person name="Horii T."/>
            <person name="Iida T."/>
            <person name="Fujita J."/>
            <person name="Nakamura S."/>
        </authorList>
    </citation>
    <scope>NUCLEOTIDE SEQUENCE [LARGE SCALE GENOMIC DNA]</scope>
    <source>
        <strain evidence="1 4">JCM 6377</strain>
    </source>
</reference>
<comment type="caution">
    <text evidence="2">The sequence shown here is derived from an EMBL/GenBank/DDBJ whole genome shotgun (WGS) entry which is preliminary data.</text>
</comment>
<reference evidence="2 3" key="1">
    <citation type="submission" date="2017-10" db="EMBL/GenBank/DDBJ databases">
        <title>The new phylogeny of genus Mycobacterium.</title>
        <authorList>
            <person name="Tortoli E."/>
            <person name="Trovato A."/>
            <person name="Cirillo D.M."/>
        </authorList>
    </citation>
    <scope>NUCLEOTIDE SEQUENCE [LARGE SCALE GENOMIC DNA]</scope>
    <source>
        <strain evidence="2 3">CCUG37673</strain>
    </source>
</reference>
<accession>A0A2A7MRY6</accession>
<dbReference type="InterPro" id="IPR020835">
    <property type="entry name" value="Catalase_sf"/>
</dbReference>
<dbReference type="EMBL" id="PDCP01000063">
    <property type="protein sequence ID" value="PEG34495.1"/>
    <property type="molecule type" value="Genomic_DNA"/>
</dbReference>
<dbReference type="RefSeq" id="WP_097942840.1">
    <property type="nucleotide sequence ID" value="NZ_PDCP01000063.1"/>
</dbReference>
<reference evidence="1" key="3">
    <citation type="submission" date="2020-02" db="EMBL/GenBank/DDBJ databases">
        <authorList>
            <person name="Matsumoto Y."/>
            <person name="Motooka D."/>
            <person name="Nakamura S."/>
        </authorList>
    </citation>
    <scope>NUCLEOTIDE SEQUENCE</scope>
    <source>
        <strain evidence="1">JCM 6377</strain>
    </source>
</reference>
<protein>
    <submittedName>
        <fullName evidence="2">Phosphodiesterase</fullName>
    </submittedName>
</protein>
<dbReference type="EMBL" id="BLKS01000001">
    <property type="protein sequence ID" value="GFG54014.1"/>
    <property type="molecule type" value="Genomic_DNA"/>
</dbReference>
<sequence>MGTPLAVGISDIATLPLRLGSAVRGRRVFHPVGVLAEGTLERVAPLGEGLPLESGDVIGRVSKGVGLPGAVPDVAGVAWRMPQPSAPTPWDVLLASTVRGRLLLAPAASWSGTTFSSLMPLRYKDGVWWLQARLSTPIDSPGLALEAIRSRIASTGVDFDIEQAAGTGGFLPLARLTLHTLATNSGDISFDPTVHSHPDVELMPGWLTGFRRAAYRRSRQGRDAE</sequence>
<evidence type="ECO:0000313" key="1">
    <source>
        <dbReference type="EMBL" id="GFG54014.1"/>
    </source>
</evidence>
<dbReference type="SUPFAM" id="SSF56634">
    <property type="entry name" value="Heme-dependent catalase-like"/>
    <property type="match status" value="1"/>
</dbReference>
<evidence type="ECO:0000313" key="4">
    <source>
        <dbReference type="Proteomes" id="UP000465302"/>
    </source>
</evidence>
<evidence type="ECO:0000313" key="3">
    <source>
        <dbReference type="Proteomes" id="UP000220914"/>
    </source>
</evidence>